<reference evidence="2 3" key="1">
    <citation type="journal article" date="2010" name="Int. J. Syst. Evol. Microbiol.">
        <title>Reclassification of Herbaspirillum putei as a later heterotypic synonym of Herbaspirillum huttiense, with the description of H. huttiense subsp. huttiense subsp. nov. and H. huttiense subsp. putei subsp. nov., comb. nov., and description of Herbaspirillum aquaticum sp. nov.</title>
        <authorList>
            <person name="Dobritsa A.P."/>
            <person name="Reddy M.C."/>
            <person name="Samadpour M."/>
        </authorList>
    </citation>
    <scope>NUCLEOTIDE SEQUENCE [LARGE SCALE GENOMIC DNA]</scope>
    <source>
        <strain evidence="2 3">IEH 4430</strain>
    </source>
</reference>
<comment type="caution">
    <text evidence="2">The sequence shown here is derived from an EMBL/GenBank/DDBJ whole genome shotgun (WGS) entry which is preliminary data.</text>
</comment>
<gene>
    <name evidence="2" type="ORF">CEJ45_08500</name>
</gene>
<accession>A0A225SVW3</accession>
<name>A0A225SVW3_9BURK</name>
<dbReference type="EMBL" id="NJGV01000006">
    <property type="protein sequence ID" value="OWY35303.1"/>
    <property type="molecule type" value="Genomic_DNA"/>
</dbReference>
<keyword evidence="3" id="KW-1185">Reference proteome</keyword>
<protein>
    <submittedName>
        <fullName evidence="2">Uncharacterized protein</fullName>
    </submittedName>
</protein>
<evidence type="ECO:0000313" key="3">
    <source>
        <dbReference type="Proteomes" id="UP000214747"/>
    </source>
</evidence>
<dbReference type="AlphaFoldDB" id="A0A225SVW3"/>
<feature type="region of interest" description="Disordered" evidence="1">
    <location>
        <begin position="803"/>
        <end position="823"/>
    </location>
</feature>
<sequence>MQQAAGRALTDSEIQKIDDAMSANMRRLARQDPNGWAAKSADQRVLEAAAAGMQDIQAGAALKVQRAQLQILRTASMETRVGDLMASYATGRNRALVHELDQTSLYIEGIKRENMARLVDLMEAATSKQGAGIGRQGLMLLFDAENPTMSRDLAREIFSNASGTTGNKLAQQGARAWLDTIEGMRKRFNASGGDVGKLDYGYLPQPHDQGRVRGKGDQAAQADWVQKTLPLLDRRQYLLEDGSLMNDAQVTALLSRAWETLASGGINKIEPGKGGGRGARANSGAESRQIHFRDADAYLTYLSQYGGGSMYDAMLGHVGGMSRDIGLVERYGPNPEQQMRLQFDLAEKADNGVQRSFGLKPQSYWDVVSGKTGMADNGNLAQIGQDLRNIQTFGKLQGAVLTSITDLGTHFVTTGFNKLSYWDALKNIAAQASSETRDFLTMHGIIAETMVSDMNRWSGDNIKNNWSGRIANSTMKLSLMNAWTDTLRRSFSMTMMGGLAKMSKTDWGKLSEYDRWRMTSKGITEDDWAVIRQAQLTTHRGSEFLTPEAMRASGSPEADRVVAKVLGLITDESEYAVLNPDLATRVMSSGGGEQRGTMRGELARSVMQFKSFPIAMVSRHWRRMLDTPQGLEGAPIAANRMAYAGALFASLGALGAIAYQTKQIVSGKDPADMTTGKFWVKAIAQGGVLSIMGDILLADSTEEAGQYASKTVSGLAGPTIGAASELALKVIKGNIDKAAAGKESHAAAESITLLRSHLPYVNLWYAKAALDHAGMHALQENLSPGYLSRMQQRAHKQWGQDFWWKPGTGGPDRAPDFTAIGGK</sequence>
<dbReference type="Proteomes" id="UP000214747">
    <property type="component" value="Unassembled WGS sequence"/>
</dbReference>
<proteinExistence type="predicted"/>
<evidence type="ECO:0000313" key="2">
    <source>
        <dbReference type="EMBL" id="OWY35303.1"/>
    </source>
</evidence>
<organism evidence="2 3">
    <name type="scientific">Herbaspirillum aquaticum</name>
    <dbReference type="NCBI Taxonomy" id="568783"/>
    <lineage>
        <taxon>Bacteria</taxon>
        <taxon>Pseudomonadati</taxon>
        <taxon>Pseudomonadota</taxon>
        <taxon>Betaproteobacteria</taxon>
        <taxon>Burkholderiales</taxon>
        <taxon>Oxalobacteraceae</taxon>
        <taxon>Herbaspirillum</taxon>
    </lineage>
</organism>
<evidence type="ECO:0000256" key="1">
    <source>
        <dbReference type="SAM" id="MobiDB-lite"/>
    </source>
</evidence>